<gene>
    <name evidence="3" type="ORF">POL25_12295</name>
</gene>
<sequence length="342" mass="35279">MLPPALRLGVALLLLPACFNPTGALTTGSTGPGTSGDSETLTDATSTSTTSPGNTTPPTTLPSMTEATSEPTSTEPGPGTTQPSPICGDGNVDNGELCDDGNAEETDDCLNNCQLASCGDGFVHAKRELCDDGPDNATDAPCTPECTPATCGDKIVCHDCGEECDGGLCDDDCTFKQRYVFVTSSLYQGSLVGGLSGADDKCVLAAGSNAALAGRKFVAWLSTSEVDAKSRIGVTDDPYVRVDGQTLAVGTADFLDITSPMMVPIDVNENGQMVNDSLEAWTGTQADGLKSVTTQMCGDWERGEGDGRKGTISENGVLWTDDGTISCNSTARLYCIQVAPPP</sequence>
<dbReference type="InterPro" id="IPR016187">
    <property type="entry name" value="CTDL_fold"/>
</dbReference>
<organism evidence="3 4">
    <name type="scientific">Nannocystis bainbridge</name>
    <dbReference type="NCBI Taxonomy" id="2995303"/>
    <lineage>
        <taxon>Bacteria</taxon>
        <taxon>Pseudomonadati</taxon>
        <taxon>Myxococcota</taxon>
        <taxon>Polyangia</taxon>
        <taxon>Nannocystales</taxon>
        <taxon>Nannocystaceae</taxon>
        <taxon>Nannocystis</taxon>
    </lineage>
</organism>
<comment type="caution">
    <text evidence="3">The sequence shown here is derived from an EMBL/GenBank/DDBJ whole genome shotgun (WGS) entry which is preliminary data.</text>
</comment>
<evidence type="ECO:0000256" key="2">
    <source>
        <dbReference type="SAM" id="SignalP"/>
    </source>
</evidence>
<evidence type="ECO:0000256" key="1">
    <source>
        <dbReference type="SAM" id="MobiDB-lite"/>
    </source>
</evidence>
<protein>
    <submittedName>
        <fullName evidence="3">DUF4215 domain-containing protein</fullName>
    </submittedName>
</protein>
<dbReference type="SUPFAM" id="SSF56436">
    <property type="entry name" value="C-type lectin-like"/>
    <property type="match status" value="1"/>
</dbReference>
<dbReference type="RefSeq" id="WP_272086163.1">
    <property type="nucleotide sequence ID" value="NZ_JAQNDL010000001.1"/>
</dbReference>
<proteinExistence type="predicted"/>
<keyword evidence="4" id="KW-1185">Reference proteome</keyword>
<dbReference type="Proteomes" id="UP001221686">
    <property type="component" value="Unassembled WGS sequence"/>
</dbReference>
<feature type="signal peptide" evidence="2">
    <location>
        <begin position="1"/>
        <end position="24"/>
    </location>
</feature>
<name>A0ABT5DY63_9BACT</name>
<feature type="chain" id="PRO_5046980384" evidence="2">
    <location>
        <begin position="25"/>
        <end position="342"/>
    </location>
</feature>
<accession>A0ABT5DY63</accession>
<keyword evidence="2" id="KW-0732">Signal</keyword>
<evidence type="ECO:0000313" key="4">
    <source>
        <dbReference type="Proteomes" id="UP001221686"/>
    </source>
</evidence>
<evidence type="ECO:0000313" key="3">
    <source>
        <dbReference type="EMBL" id="MDC0717678.1"/>
    </source>
</evidence>
<dbReference type="EMBL" id="JAQNDL010000001">
    <property type="protein sequence ID" value="MDC0717678.1"/>
    <property type="molecule type" value="Genomic_DNA"/>
</dbReference>
<feature type="compositionally biased region" description="Low complexity" evidence="1">
    <location>
        <begin position="35"/>
        <end position="85"/>
    </location>
</feature>
<dbReference type="Gene3D" id="3.10.100.10">
    <property type="entry name" value="Mannose-Binding Protein A, subunit A"/>
    <property type="match status" value="1"/>
</dbReference>
<reference evidence="3 4" key="1">
    <citation type="submission" date="2022-11" db="EMBL/GenBank/DDBJ databases">
        <title>Minimal conservation of predation-associated metabolite biosynthetic gene clusters underscores biosynthetic potential of Myxococcota including descriptions for ten novel species: Archangium lansinium sp. nov., Myxococcus landrumus sp. nov., Nannocystis bai.</title>
        <authorList>
            <person name="Ahearne A."/>
            <person name="Stevens C."/>
            <person name="Dowd S."/>
        </authorList>
    </citation>
    <scope>NUCLEOTIDE SEQUENCE [LARGE SCALE GENOMIC DNA]</scope>
    <source>
        <strain evidence="3 4">BB15-2</strain>
    </source>
</reference>
<dbReference type="InterPro" id="IPR016186">
    <property type="entry name" value="C-type_lectin-like/link_sf"/>
</dbReference>
<feature type="region of interest" description="Disordered" evidence="1">
    <location>
        <begin position="26"/>
        <end position="88"/>
    </location>
</feature>